<dbReference type="GO" id="GO:0034194">
    <property type="term" value="P:D-galactonate catabolic process"/>
    <property type="evidence" value="ECO:0007669"/>
    <property type="project" value="InterPro"/>
</dbReference>
<dbReference type="Pfam" id="PF05035">
    <property type="entry name" value="DGOK"/>
    <property type="match status" value="1"/>
</dbReference>
<dbReference type="Proteomes" id="UP000194565">
    <property type="component" value="Unassembled WGS sequence"/>
</dbReference>
<evidence type="ECO:0000313" key="1">
    <source>
        <dbReference type="EMBL" id="OUI86218.1"/>
    </source>
</evidence>
<comment type="caution">
    <text evidence="1">The sequence shown here is derived from an EMBL/GenBank/DDBJ whole genome shotgun (WGS) entry which is preliminary data.</text>
</comment>
<gene>
    <name evidence="1" type="ORF">HC62_06825</name>
</gene>
<evidence type="ECO:0000313" key="2">
    <source>
        <dbReference type="Proteomes" id="UP000194565"/>
    </source>
</evidence>
<sequence>MAAAPESLRMIPLLIALDWGTSSLRAFLMGADGNILERHSQPLGIMQTQPDGFAAAFALVAGPWMARWPHLPAIASGMIGSTQGWVEAPYCRNATGAAEIARNLLTIPVGNSGFLHIVPGLAKDAPQAEVMRGEETQILGALAITPDLADSQLLLPGTHSKWARLADARITDFATFMTGELFALLRTHSILGRLQNDLPLDETGFETGVTAARDGDGISSLLFSARARVLLGSLPASASLPYLSGLLIGDEIRSALAAGYGKGRLAMIGAPVLCARYRRALTLFGIRDIHTIEGAAEAGLWLIACQAGLIVPEPTQETMS</sequence>
<dbReference type="EMBL" id="JOMM01000021">
    <property type="protein sequence ID" value="OUI86218.1"/>
    <property type="molecule type" value="Genomic_DNA"/>
</dbReference>
<dbReference type="InterPro" id="IPR007729">
    <property type="entry name" value="DGOK"/>
</dbReference>
<evidence type="ECO:0008006" key="3">
    <source>
        <dbReference type="Google" id="ProtNLM"/>
    </source>
</evidence>
<accession>A0A252A9F6</accession>
<dbReference type="InterPro" id="IPR042258">
    <property type="entry name" value="DGOK_N"/>
</dbReference>
<protein>
    <recommendedName>
        <fullName evidence="3">2-dehydro-3-deoxygalactonokinase</fullName>
    </recommendedName>
</protein>
<reference evidence="1 2" key="1">
    <citation type="submission" date="2014-06" db="EMBL/GenBank/DDBJ databases">
        <authorList>
            <person name="Ju J."/>
            <person name="Zhang J."/>
        </authorList>
    </citation>
    <scope>NUCLEOTIDE SEQUENCE [LARGE SCALE GENOMIC DNA]</scope>
    <source>
        <strain evidence="1">DmW_042</strain>
    </source>
</reference>
<dbReference type="GO" id="GO:0008671">
    <property type="term" value="F:2-dehydro-3-deoxygalactonokinase activity"/>
    <property type="evidence" value="ECO:0007669"/>
    <property type="project" value="InterPro"/>
</dbReference>
<dbReference type="SUPFAM" id="SSF53067">
    <property type="entry name" value="Actin-like ATPase domain"/>
    <property type="match status" value="1"/>
</dbReference>
<organism evidence="1 2">
    <name type="scientific">Acetobacter tropicalis</name>
    <dbReference type="NCBI Taxonomy" id="104102"/>
    <lineage>
        <taxon>Bacteria</taxon>
        <taxon>Pseudomonadati</taxon>
        <taxon>Pseudomonadota</taxon>
        <taxon>Alphaproteobacteria</taxon>
        <taxon>Acetobacterales</taxon>
        <taxon>Acetobacteraceae</taxon>
        <taxon>Acetobacter</taxon>
    </lineage>
</organism>
<dbReference type="InterPro" id="IPR042257">
    <property type="entry name" value="DGOK_C"/>
</dbReference>
<name>A0A252A9F6_9PROT</name>
<dbReference type="InterPro" id="IPR043129">
    <property type="entry name" value="ATPase_NBD"/>
</dbReference>
<dbReference type="CDD" id="cd24012">
    <property type="entry name" value="ASKHA_NBD_KDGal-kinase"/>
    <property type="match status" value="1"/>
</dbReference>
<proteinExistence type="predicted"/>
<dbReference type="Gene3D" id="3.30.420.300">
    <property type="entry name" value="2-keto-3-deoxy-galactonokinase, substrate binding domain"/>
    <property type="match status" value="1"/>
</dbReference>
<dbReference type="Gene3D" id="3.30.420.310">
    <property type="entry name" value="2-keto-3-deoxy-galactonokinase, C-terminal domain"/>
    <property type="match status" value="1"/>
</dbReference>
<dbReference type="AlphaFoldDB" id="A0A252A9F6"/>